<proteinExistence type="predicted"/>
<dbReference type="Proteomes" id="UP001222325">
    <property type="component" value="Unassembled WGS sequence"/>
</dbReference>
<sequence>MNATEAPLLLGRICSAWRAISYATPRLWSALHIVEPTFHEHAGAAFEEKLLQRLEATKAWLGRSGRRPLSISLHSTFSRTTVLSTTPSSRLMEALLPFASRWEHVAFTVPFSILATAAHLTEKDVPMLKSVRIDENHEPGFTNPWESLGFLHGPSIHAAHLAGNSFPPTKLPLRWGGLTDLTISVGSSANWVAASNTLTSEMTLQVFLWCPQLRAFRLRVGDIPGTESGFGESVLELSLRTLDLECRTPSLTLGRLFRRLFLPQMLALRLQGEFMDKGAARPTIYAPLIAAAPRLERLEISLELLSKSSLVYLLHELPSTLREIQISRYTRDAAAGDNHILDDEVLECLIAPPDFPATRCRGLQVLEMRNSYCFFSDKTLLSFLESRPTLKRVSLSFRRAKEVDVGAKLQPSIRNGLQLDLKYLPPVVLHCSPWEGLPGLCLE</sequence>
<gene>
    <name evidence="1" type="ORF">B0H15DRAFT_837055</name>
</gene>
<evidence type="ECO:0000313" key="1">
    <source>
        <dbReference type="EMBL" id="KAJ7090835.1"/>
    </source>
</evidence>
<keyword evidence="2" id="KW-1185">Reference proteome</keyword>
<dbReference type="EMBL" id="JARJCN010000021">
    <property type="protein sequence ID" value="KAJ7090835.1"/>
    <property type="molecule type" value="Genomic_DNA"/>
</dbReference>
<evidence type="ECO:0000313" key="2">
    <source>
        <dbReference type="Proteomes" id="UP001222325"/>
    </source>
</evidence>
<name>A0AAD6U5K4_9AGAR</name>
<dbReference type="Gene3D" id="3.80.10.10">
    <property type="entry name" value="Ribonuclease Inhibitor"/>
    <property type="match status" value="1"/>
</dbReference>
<dbReference type="AlphaFoldDB" id="A0AAD6U5K4"/>
<evidence type="ECO:0008006" key="3">
    <source>
        <dbReference type="Google" id="ProtNLM"/>
    </source>
</evidence>
<dbReference type="InterPro" id="IPR032675">
    <property type="entry name" value="LRR_dom_sf"/>
</dbReference>
<protein>
    <recommendedName>
        <fullName evidence="3">F-box domain-containing protein</fullName>
    </recommendedName>
</protein>
<organism evidence="1 2">
    <name type="scientific">Mycena belliarum</name>
    <dbReference type="NCBI Taxonomy" id="1033014"/>
    <lineage>
        <taxon>Eukaryota</taxon>
        <taxon>Fungi</taxon>
        <taxon>Dikarya</taxon>
        <taxon>Basidiomycota</taxon>
        <taxon>Agaricomycotina</taxon>
        <taxon>Agaricomycetes</taxon>
        <taxon>Agaricomycetidae</taxon>
        <taxon>Agaricales</taxon>
        <taxon>Marasmiineae</taxon>
        <taxon>Mycenaceae</taxon>
        <taxon>Mycena</taxon>
    </lineage>
</organism>
<reference evidence="1" key="1">
    <citation type="submission" date="2023-03" db="EMBL/GenBank/DDBJ databases">
        <title>Massive genome expansion in bonnet fungi (Mycena s.s.) driven by repeated elements and novel gene families across ecological guilds.</title>
        <authorList>
            <consortium name="Lawrence Berkeley National Laboratory"/>
            <person name="Harder C.B."/>
            <person name="Miyauchi S."/>
            <person name="Viragh M."/>
            <person name="Kuo A."/>
            <person name="Thoen E."/>
            <person name="Andreopoulos B."/>
            <person name="Lu D."/>
            <person name="Skrede I."/>
            <person name="Drula E."/>
            <person name="Henrissat B."/>
            <person name="Morin E."/>
            <person name="Kohler A."/>
            <person name="Barry K."/>
            <person name="LaButti K."/>
            <person name="Morin E."/>
            <person name="Salamov A."/>
            <person name="Lipzen A."/>
            <person name="Mereny Z."/>
            <person name="Hegedus B."/>
            <person name="Baldrian P."/>
            <person name="Stursova M."/>
            <person name="Weitz H."/>
            <person name="Taylor A."/>
            <person name="Grigoriev I.V."/>
            <person name="Nagy L.G."/>
            <person name="Martin F."/>
            <person name="Kauserud H."/>
        </authorList>
    </citation>
    <scope>NUCLEOTIDE SEQUENCE</scope>
    <source>
        <strain evidence="1">CBHHK173m</strain>
    </source>
</reference>
<dbReference type="SUPFAM" id="SSF52047">
    <property type="entry name" value="RNI-like"/>
    <property type="match status" value="1"/>
</dbReference>
<accession>A0AAD6U5K4</accession>
<comment type="caution">
    <text evidence="1">The sequence shown here is derived from an EMBL/GenBank/DDBJ whole genome shotgun (WGS) entry which is preliminary data.</text>
</comment>